<evidence type="ECO:0000313" key="3">
    <source>
        <dbReference type="Proteomes" id="UP000218231"/>
    </source>
</evidence>
<reference evidence="2 3" key="1">
    <citation type="journal article" date="2017" name="Curr. Biol.">
        <title>Genome architecture and evolution of a unichromosomal asexual nematode.</title>
        <authorList>
            <person name="Fradin H."/>
            <person name="Zegar C."/>
            <person name="Gutwein M."/>
            <person name="Lucas J."/>
            <person name="Kovtun M."/>
            <person name="Corcoran D."/>
            <person name="Baugh L.R."/>
            <person name="Kiontke K."/>
            <person name="Gunsalus K."/>
            <person name="Fitch D.H."/>
            <person name="Piano F."/>
        </authorList>
    </citation>
    <scope>NUCLEOTIDE SEQUENCE [LARGE SCALE GENOMIC DNA]</scope>
    <source>
        <strain evidence="2">PF1309</strain>
    </source>
</reference>
<protein>
    <submittedName>
        <fullName evidence="2">Uncharacterized protein</fullName>
    </submittedName>
</protein>
<comment type="caution">
    <text evidence="2">The sequence shown here is derived from an EMBL/GenBank/DDBJ whole genome shotgun (WGS) entry which is preliminary data.</text>
</comment>
<keyword evidence="3" id="KW-1185">Reference proteome</keyword>
<evidence type="ECO:0000256" key="1">
    <source>
        <dbReference type="SAM" id="MobiDB-lite"/>
    </source>
</evidence>
<sequence>MASPSATARYGSCPSRTNQSARLPTASSPIGCPSAWAPPSSAASYKARQSSTSFCCSATWIWIGQVLSLAPSTSAICSGVTARSEWKHSPSACAGCSASNGASCCCRRRYCSVELMKRRCPSLGAWPPKPAWLYKTGSSVRPMPLAPAAALMRRDSSAGSA</sequence>
<dbReference type="AlphaFoldDB" id="A0A2A2K8R4"/>
<dbReference type="EMBL" id="LIAE01009304">
    <property type="protein sequence ID" value="PAV70295.1"/>
    <property type="molecule type" value="Genomic_DNA"/>
</dbReference>
<organism evidence="2 3">
    <name type="scientific">Diploscapter pachys</name>
    <dbReference type="NCBI Taxonomy" id="2018661"/>
    <lineage>
        <taxon>Eukaryota</taxon>
        <taxon>Metazoa</taxon>
        <taxon>Ecdysozoa</taxon>
        <taxon>Nematoda</taxon>
        <taxon>Chromadorea</taxon>
        <taxon>Rhabditida</taxon>
        <taxon>Rhabditina</taxon>
        <taxon>Rhabditomorpha</taxon>
        <taxon>Rhabditoidea</taxon>
        <taxon>Rhabditidae</taxon>
        <taxon>Diploscapter</taxon>
    </lineage>
</organism>
<accession>A0A2A2K8R4</accession>
<feature type="compositionally biased region" description="Polar residues" evidence="1">
    <location>
        <begin position="14"/>
        <end position="25"/>
    </location>
</feature>
<feature type="region of interest" description="Disordered" evidence="1">
    <location>
        <begin position="1"/>
        <end position="25"/>
    </location>
</feature>
<gene>
    <name evidence="2" type="ORF">WR25_04871</name>
</gene>
<evidence type="ECO:0000313" key="2">
    <source>
        <dbReference type="EMBL" id="PAV70295.1"/>
    </source>
</evidence>
<name>A0A2A2K8R4_9BILA</name>
<proteinExistence type="predicted"/>
<dbReference type="Proteomes" id="UP000218231">
    <property type="component" value="Unassembled WGS sequence"/>
</dbReference>